<dbReference type="SUPFAM" id="SSF52980">
    <property type="entry name" value="Restriction endonuclease-like"/>
    <property type="match status" value="1"/>
</dbReference>
<dbReference type="RefSeq" id="WP_156200828.1">
    <property type="nucleotide sequence ID" value="NZ_CP012154.1"/>
</dbReference>
<organism evidence="1 2">
    <name type="scientific">Wenzhouxiangella marina</name>
    <dbReference type="NCBI Taxonomy" id="1579979"/>
    <lineage>
        <taxon>Bacteria</taxon>
        <taxon>Pseudomonadati</taxon>
        <taxon>Pseudomonadota</taxon>
        <taxon>Gammaproteobacteria</taxon>
        <taxon>Chromatiales</taxon>
        <taxon>Wenzhouxiangellaceae</taxon>
        <taxon>Wenzhouxiangella</taxon>
    </lineage>
</organism>
<dbReference type="PATRIC" id="fig|1579979.3.peg.799"/>
<protein>
    <submittedName>
        <fullName evidence="1">ERCC4 domain protein</fullName>
    </submittedName>
</protein>
<dbReference type="Pfam" id="PF02732">
    <property type="entry name" value="ERCC4"/>
    <property type="match status" value="1"/>
</dbReference>
<dbReference type="InterPro" id="IPR011335">
    <property type="entry name" value="Restrct_endonuc-II-like"/>
</dbReference>
<dbReference type="AlphaFoldDB" id="A0A0K0XTX5"/>
<dbReference type="GO" id="GO:0003677">
    <property type="term" value="F:DNA binding"/>
    <property type="evidence" value="ECO:0007669"/>
    <property type="project" value="InterPro"/>
</dbReference>
<dbReference type="Proteomes" id="UP000066624">
    <property type="component" value="Chromosome"/>
</dbReference>
<keyword evidence="2" id="KW-1185">Reference proteome</keyword>
<evidence type="ECO:0000313" key="1">
    <source>
        <dbReference type="EMBL" id="AKS41164.1"/>
    </source>
</evidence>
<dbReference type="KEGG" id="wma:WM2015_783"/>
<name>A0A0K0XTX5_9GAMM</name>
<dbReference type="InterPro" id="IPR006166">
    <property type="entry name" value="ERCC4_domain"/>
</dbReference>
<sequence length="359" mass="41299">MIQSDDDTRWRLFETGDARFPFRLALVRSGREVLVLRTQSKWPGPGSQVFCLRESEAPDALGPPIEDVRVAHIRRFGRKLSLVLDRNRQKRCDFLFLRKPYRNQPGDYEQIFFRTQQSLRQHKSRGRTNLFGDRELEVVIDANERYPWKFASAETRRSSLPVGDYALIHDDQTVAVVERKTFENFLRDVGDLQILHQQFAELAAWPNAAVVIEAQYADFMQPKRTGAWSVTHLGRVLAELSTLHANLPMIFAGNRKFANQWTQGFFEAVSRKLAEPATETIAEVAGTYKPGRPSGGDEQQLRYLVFQELPPSFSIAELQARMPDATRERLRSLLGRLRDEGRLECTGRGRAARWQRVDP</sequence>
<dbReference type="GO" id="GO:0006259">
    <property type="term" value="P:DNA metabolic process"/>
    <property type="evidence" value="ECO:0007669"/>
    <property type="project" value="UniProtKB-ARBA"/>
</dbReference>
<dbReference type="GO" id="GO:0004518">
    <property type="term" value="F:nuclease activity"/>
    <property type="evidence" value="ECO:0007669"/>
    <property type="project" value="InterPro"/>
</dbReference>
<proteinExistence type="predicted"/>
<dbReference type="Gene3D" id="3.40.50.10130">
    <property type="match status" value="1"/>
</dbReference>
<dbReference type="STRING" id="1579979.WM2015_783"/>
<gene>
    <name evidence="1" type="ORF">WM2015_783</name>
</gene>
<evidence type="ECO:0000313" key="2">
    <source>
        <dbReference type="Proteomes" id="UP000066624"/>
    </source>
</evidence>
<reference evidence="1 2" key="1">
    <citation type="submission" date="2015-07" db="EMBL/GenBank/DDBJ databases">
        <authorList>
            <person name="Noorani M."/>
        </authorList>
    </citation>
    <scope>NUCLEOTIDE SEQUENCE [LARGE SCALE GENOMIC DNA]</scope>
    <source>
        <strain evidence="1 2">KCTC 42284</strain>
    </source>
</reference>
<dbReference type="OrthoDB" id="9776021at2"/>
<accession>A0A0K0XTX5</accession>
<dbReference type="EMBL" id="CP012154">
    <property type="protein sequence ID" value="AKS41164.1"/>
    <property type="molecule type" value="Genomic_DNA"/>
</dbReference>